<organism evidence="3 4">
    <name type="scientific">Oryzias melastigma</name>
    <name type="common">Marine medaka</name>
    <dbReference type="NCBI Taxonomy" id="30732"/>
    <lineage>
        <taxon>Eukaryota</taxon>
        <taxon>Metazoa</taxon>
        <taxon>Chordata</taxon>
        <taxon>Craniata</taxon>
        <taxon>Vertebrata</taxon>
        <taxon>Euteleostomi</taxon>
        <taxon>Actinopterygii</taxon>
        <taxon>Neopterygii</taxon>
        <taxon>Teleostei</taxon>
        <taxon>Neoteleostei</taxon>
        <taxon>Acanthomorphata</taxon>
        <taxon>Ovalentaria</taxon>
        <taxon>Atherinomorphae</taxon>
        <taxon>Beloniformes</taxon>
        <taxon>Adrianichthyidae</taxon>
        <taxon>Oryziinae</taxon>
        <taxon>Oryzias</taxon>
    </lineage>
</organism>
<keyword evidence="1" id="KW-1015">Disulfide bond</keyword>
<name>A0A834BSP5_ORYME</name>
<evidence type="ECO:0000313" key="4">
    <source>
        <dbReference type="Proteomes" id="UP000646548"/>
    </source>
</evidence>
<dbReference type="EMBL" id="WKFB01001203">
    <property type="protein sequence ID" value="KAF6714803.1"/>
    <property type="molecule type" value="Genomic_DNA"/>
</dbReference>
<comment type="caution">
    <text evidence="3">The sequence shown here is derived from an EMBL/GenBank/DDBJ whole genome shotgun (WGS) entry which is preliminary data.</text>
</comment>
<gene>
    <name evidence="3" type="ORF">FQA47_000006</name>
</gene>
<dbReference type="Proteomes" id="UP000646548">
    <property type="component" value="Unassembled WGS sequence"/>
</dbReference>
<evidence type="ECO:0000313" key="3">
    <source>
        <dbReference type="EMBL" id="KAF6714803.1"/>
    </source>
</evidence>
<keyword evidence="3" id="KW-0675">Receptor</keyword>
<protein>
    <submittedName>
        <fullName evidence="3">Macrophage mannose receptor 1</fullName>
    </submittedName>
</protein>
<accession>A0A834BSP5</accession>
<dbReference type="CDD" id="cd00037">
    <property type="entry name" value="CLECT"/>
    <property type="match status" value="1"/>
</dbReference>
<dbReference type="PROSITE" id="PS00615">
    <property type="entry name" value="C_TYPE_LECTIN_1"/>
    <property type="match status" value="1"/>
</dbReference>
<feature type="domain" description="C-type lectin" evidence="2">
    <location>
        <begin position="10"/>
        <end position="122"/>
    </location>
</feature>
<dbReference type="Pfam" id="PF00059">
    <property type="entry name" value="Lectin_C"/>
    <property type="match status" value="2"/>
</dbReference>
<evidence type="ECO:0000256" key="1">
    <source>
        <dbReference type="ARBA" id="ARBA00023157"/>
    </source>
</evidence>
<dbReference type="SUPFAM" id="SSF56436">
    <property type="entry name" value="C-type lectin-like"/>
    <property type="match status" value="2"/>
</dbReference>
<dbReference type="InterPro" id="IPR016187">
    <property type="entry name" value="CTDL_fold"/>
</dbReference>
<dbReference type="InterPro" id="IPR016186">
    <property type="entry name" value="C-type_lectin-like/link_sf"/>
</dbReference>
<feature type="domain" description="C-type lectin" evidence="2">
    <location>
        <begin position="130"/>
        <end position="235"/>
    </location>
</feature>
<dbReference type="InterPro" id="IPR018378">
    <property type="entry name" value="C-type_lectin_CS"/>
</dbReference>
<dbReference type="SMART" id="SM00034">
    <property type="entry name" value="CLECT"/>
    <property type="match status" value="2"/>
</dbReference>
<dbReference type="InterPro" id="IPR001304">
    <property type="entry name" value="C-type_lectin-like"/>
</dbReference>
<proteinExistence type="predicted"/>
<dbReference type="PANTHER" id="PTHR45784">
    <property type="entry name" value="C-TYPE LECTIN DOMAIN FAMILY 20 MEMBER A-RELATED"/>
    <property type="match status" value="1"/>
</dbReference>
<dbReference type="AlphaFoldDB" id="A0A834BSP5"/>
<evidence type="ECO:0000259" key="2">
    <source>
        <dbReference type="PROSITE" id="PS50041"/>
    </source>
</evidence>
<dbReference type="PANTHER" id="PTHR45784:SF3">
    <property type="entry name" value="C-TYPE LECTIN DOMAIN FAMILY 4 MEMBER K-LIKE-RELATED"/>
    <property type="match status" value="1"/>
</dbReference>
<sequence>MRTEPFFREYHHVKALKTWEEAQQACRELYSDLATVDSPAESTRLLGAIQEPGELVWIGLYDNMTKWKWTMGRPDFDSNTDYHCWQDDNPKYKVLNDTCGTMRYNGLWRDEICNTERPFVCYNEQGPSKFIFVSTLMTWDDAKNHCRSLYTDLARVNNETENTEIYALLPRNAWIGLYRRPWSPWSDHTPTNFANWDASQLGGLDPTPLSCGAVNTTTGLWFNVNCEEKHNFICQNLIPPRSRVKLRFRSGADLTDPQIQLQILEQLQAELQTNSLTDFRLRWITRDGQVFHKEKEEELHCGENVKQPSGPPESLSLLTLGTWWMSKTCGSLKLIMSVGSRMAPLPRWHTSLNLARPPRQKINQRG</sequence>
<dbReference type="Gene3D" id="3.10.100.10">
    <property type="entry name" value="Mannose-Binding Protein A, subunit A"/>
    <property type="match status" value="2"/>
</dbReference>
<dbReference type="PROSITE" id="PS50041">
    <property type="entry name" value="C_TYPE_LECTIN_2"/>
    <property type="match status" value="2"/>
</dbReference>
<reference evidence="3" key="1">
    <citation type="journal article" name="BMC Genomics">
        <title>Long-read sequencing and de novo genome assembly of marine medaka (Oryzias melastigma).</title>
        <authorList>
            <person name="Liang P."/>
            <person name="Saqib H.S.A."/>
            <person name="Ni X."/>
            <person name="Shen Y."/>
        </authorList>
    </citation>
    <scope>NUCLEOTIDE SEQUENCE</scope>
    <source>
        <strain evidence="3">Bigg-433</strain>
    </source>
</reference>